<dbReference type="OrthoDB" id="2496844at2759"/>
<sequence length="121" mass="14345">MTYSEYRCLCLQEKSYTRATSRRHLNYEKLSSYNNFIFNRISEFTQVAPASNSRLMLDALLPYWHESQCPLAAIEDKQIFSKVIITHNEFHNKIHVDQHDVNPWTYGLFSFINADTFECLQ</sequence>
<dbReference type="Proteomes" id="UP000765509">
    <property type="component" value="Unassembled WGS sequence"/>
</dbReference>
<comment type="caution">
    <text evidence="2">The sequence shown here is derived from an EMBL/GenBank/DDBJ whole genome shotgun (WGS) entry which is preliminary data.</text>
</comment>
<accession>A0A9Q3GMG6</accession>
<reference evidence="2" key="1">
    <citation type="submission" date="2021-03" db="EMBL/GenBank/DDBJ databases">
        <title>Draft genome sequence of rust myrtle Austropuccinia psidii MF-1, a brazilian biotype.</title>
        <authorList>
            <person name="Quecine M.C."/>
            <person name="Pachon D.M.R."/>
            <person name="Bonatelli M.L."/>
            <person name="Correr F.H."/>
            <person name="Franceschini L.M."/>
            <person name="Leite T.F."/>
            <person name="Margarido G.R.A."/>
            <person name="Almeida C.A."/>
            <person name="Ferrarezi J.A."/>
            <person name="Labate C.A."/>
        </authorList>
    </citation>
    <scope>NUCLEOTIDE SEQUENCE</scope>
    <source>
        <strain evidence="2">MF-1</strain>
    </source>
</reference>
<evidence type="ECO:0000259" key="1">
    <source>
        <dbReference type="Pfam" id="PF20515"/>
    </source>
</evidence>
<evidence type="ECO:0000313" key="2">
    <source>
        <dbReference type="EMBL" id="MBW0472329.1"/>
    </source>
</evidence>
<dbReference type="InterPro" id="IPR046798">
    <property type="entry name" value="2OG-FeII_Oxy_6"/>
</dbReference>
<protein>
    <recommendedName>
        <fullName evidence="1">Tet-like 2OG-Fe(II) oxygenase domain-containing protein</fullName>
    </recommendedName>
</protein>
<name>A0A9Q3GMG6_9BASI</name>
<dbReference type="AlphaFoldDB" id="A0A9Q3GMG6"/>
<keyword evidence="3" id="KW-1185">Reference proteome</keyword>
<dbReference type="Pfam" id="PF20515">
    <property type="entry name" value="2OG-FeII_Oxy_6"/>
    <property type="match status" value="1"/>
</dbReference>
<evidence type="ECO:0000313" key="3">
    <source>
        <dbReference type="Proteomes" id="UP000765509"/>
    </source>
</evidence>
<feature type="domain" description="Tet-like 2OG-Fe(II) oxygenase" evidence="1">
    <location>
        <begin position="22"/>
        <end position="115"/>
    </location>
</feature>
<gene>
    <name evidence="2" type="ORF">O181_012044</name>
</gene>
<proteinExistence type="predicted"/>
<organism evidence="2 3">
    <name type="scientific">Austropuccinia psidii MF-1</name>
    <dbReference type="NCBI Taxonomy" id="1389203"/>
    <lineage>
        <taxon>Eukaryota</taxon>
        <taxon>Fungi</taxon>
        <taxon>Dikarya</taxon>
        <taxon>Basidiomycota</taxon>
        <taxon>Pucciniomycotina</taxon>
        <taxon>Pucciniomycetes</taxon>
        <taxon>Pucciniales</taxon>
        <taxon>Sphaerophragmiaceae</taxon>
        <taxon>Austropuccinia</taxon>
    </lineage>
</organism>
<dbReference type="EMBL" id="AVOT02003047">
    <property type="protein sequence ID" value="MBW0472329.1"/>
    <property type="molecule type" value="Genomic_DNA"/>
</dbReference>